<dbReference type="AlphaFoldDB" id="A0A947GKE2"/>
<dbReference type="InterPro" id="IPR024455">
    <property type="entry name" value="Phage_capsid"/>
</dbReference>
<evidence type="ECO:0000313" key="4">
    <source>
        <dbReference type="Proteomes" id="UP000717364"/>
    </source>
</evidence>
<dbReference type="Proteomes" id="UP000717364">
    <property type="component" value="Unassembled WGS sequence"/>
</dbReference>
<dbReference type="Gene3D" id="3.30.2320.10">
    <property type="entry name" value="hypothetical protein PF0899 domain"/>
    <property type="match status" value="1"/>
</dbReference>
<dbReference type="Gene3D" id="3.30.2400.10">
    <property type="entry name" value="Major capsid protein gp5"/>
    <property type="match status" value="1"/>
</dbReference>
<dbReference type="NCBIfam" id="TIGR01554">
    <property type="entry name" value="major_cap_HK97"/>
    <property type="match status" value="1"/>
</dbReference>
<reference evidence="3" key="2">
    <citation type="journal article" date="2021" name="Mar. Drugs">
        <title>Genome Reduction and Secondary Metabolism of the Marine Sponge-Associated Cyanobacterium Leptothoe.</title>
        <authorList>
            <person name="Konstantinou D."/>
            <person name="Popin R.V."/>
            <person name="Fewer D.P."/>
            <person name="Sivonen K."/>
            <person name="Gkelis S."/>
        </authorList>
    </citation>
    <scope>NUCLEOTIDE SEQUENCE</scope>
    <source>
        <strain evidence="3">TAU-MAC 1115</strain>
    </source>
</reference>
<evidence type="ECO:0000259" key="2">
    <source>
        <dbReference type="Pfam" id="PF05065"/>
    </source>
</evidence>
<keyword evidence="4" id="KW-1185">Reference proteome</keyword>
<dbReference type="SUPFAM" id="SSF56563">
    <property type="entry name" value="Major capsid protein gp5"/>
    <property type="match status" value="1"/>
</dbReference>
<accession>A0A947GKE2</accession>
<comment type="subcellular location">
    <subcellularLocation>
        <location evidence="1">Virion</location>
    </subcellularLocation>
</comment>
<dbReference type="InterPro" id="IPR054612">
    <property type="entry name" value="Phage_capsid-like_C"/>
</dbReference>
<feature type="domain" description="Phage capsid-like C-terminal" evidence="2">
    <location>
        <begin position="21"/>
        <end position="312"/>
    </location>
</feature>
<reference evidence="3" key="1">
    <citation type="submission" date="2020-11" db="EMBL/GenBank/DDBJ databases">
        <authorList>
            <person name="Konstantinou D."/>
            <person name="Gkelis S."/>
            <person name="Popin R."/>
            <person name="Fewer D."/>
            <person name="Sivonen K."/>
        </authorList>
    </citation>
    <scope>NUCLEOTIDE SEQUENCE</scope>
    <source>
        <strain evidence="3">TAU-MAC 1115</strain>
    </source>
</reference>
<gene>
    <name evidence="3" type="ORF">IXB50_12800</name>
</gene>
<dbReference type="RefSeq" id="WP_215609370.1">
    <property type="nucleotide sequence ID" value="NZ_JADOES010000023.1"/>
</dbReference>
<proteinExistence type="predicted"/>
<dbReference type="EMBL" id="JADOES010000023">
    <property type="protein sequence ID" value="MBT9316302.1"/>
    <property type="molecule type" value="Genomic_DNA"/>
</dbReference>
<evidence type="ECO:0000313" key="3">
    <source>
        <dbReference type="EMBL" id="MBT9316302.1"/>
    </source>
</evidence>
<protein>
    <submittedName>
        <fullName evidence="3">Phage major capsid protein</fullName>
    </submittedName>
</protein>
<comment type="caution">
    <text evidence="3">The sequence shown here is derived from an EMBL/GenBank/DDBJ whole genome shotgun (WGS) entry which is preliminary data.</text>
</comment>
<name>A0A947GKE2_9CYAN</name>
<dbReference type="Pfam" id="PF05065">
    <property type="entry name" value="Phage_capsid"/>
    <property type="match status" value="1"/>
</dbReference>
<evidence type="ECO:0000256" key="1">
    <source>
        <dbReference type="ARBA" id="ARBA00004328"/>
    </source>
</evidence>
<organism evidence="3 4">
    <name type="scientific">Leptothoe spongobia TAU-MAC 1115</name>
    <dbReference type="NCBI Taxonomy" id="1967444"/>
    <lineage>
        <taxon>Bacteria</taxon>
        <taxon>Bacillati</taxon>
        <taxon>Cyanobacteriota</taxon>
        <taxon>Cyanophyceae</taxon>
        <taxon>Nodosilineales</taxon>
        <taxon>Cymatolegaceae</taxon>
        <taxon>Leptothoe</taxon>
        <taxon>Leptothoe spongobia</taxon>
    </lineage>
</organism>
<sequence>MTTRRALLKSLGIGPGGGTEVTLQETVASEVIPLIRQKCFVRQVADKAKTLVNMTKPKIRVPKLVRAQGAYSVKAGQPAPEFRARMDSVPLEPEKIMAWLPIDSEVFEDSTIKDIEGILKEEMAKEFAQAEELAFLLGDTDIHHDDGDPRNVFDGLLKQAAATPHVYDATLDDTEGTTPVSNIIRAIANLGIYGRNKRELVVMVGTGWEQALIRNKAFQTMSAYAFGSGAGIFSGEIGRIGGAPVVATTFLDAQPGESTSKAFVMHQSCFAIGDWQKFSINTYNEILSQTDQVAIRARERIAFTVRYAEAICEILNPPAFL</sequence>